<evidence type="ECO:0000256" key="2">
    <source>
        <dbReference type="SAM" id="MobiDB-lite"/>
    </source>
</evidence>
<dbReference type="STRING" id="983966.A0A1E4RWB8"/>
<dbReference type="InterPro" id="IPR001199">
    <property type="entry name" value="Cyt_B5-like_heme/steroid-bd"/>
</dbReference>
<dbReference type="GeneID" id="30991025"/>
<feature type="transmembrane region" description="Helical" evidence="3">
    <location>
        <begin position="36"/>
        <end position="54"/>
    </location>
</feature>
<keyword evidence="3" id="KW-0812">Transmembrane</keyword>
<protein>
    <submittedName>
        <fullName evidence="5">Cytochrome b5</fullName>
    </submittedName>
</protein>
<dbReference type="InterPro" id="IPR036400">
    <property type="entry name" value="Cyt_B5-like_heme/steroid_sf"/>
</dbReference>
<dbReference type="PANTHER" id="PTHR10281">
    <property type="entry name" value="MEMBRANE-ASSOCIATED PROGESTERONE RECEPTOR COMPONENT-RELATED"/>
    <property type="match status" value="1"/>
</dbReference>
<dbReference type="GO" id="GO:0012505">
    <property type="term" value="C:endomembrane system"/>
    <property type="evidence" value="ECO:0007669"/>
    <property type="project" value="TreeGrafter"/>
</dbReference>
<dbReference type="RefSeq" id="XP_020068603.1">
    <property type="nucleotide sequence ID" value="XM_020216629.1"/>
</dbReference>
<proteinExistence type="inferred from homology"/>
<feature type="region of interest" description="Disordered" evidence="2">
    <location>
        <begin position="1"/>
        <end position="23"/>
    </location>
</feature>
<reference evidence="5 6" key="1">
    <citation type="journal article" date="2016" name="Proc. Natl. Acad. Sci. U.S.A.">
        <title>Comparative genomics of biotechnologically important yeasts.</title>
        <authorList>
            <person name="Riley R."/>
            <person name="Haridas S."/>
            <person name="Wolfe K.H."/>
            <person name="Lopes M.R."/>
            <person name="Hittinger C.T."/>
            <person name="Goeker M."/>
            <person name="Salamov A.A."/>
            <person name="Wisecaver J.H."/>
            <person name="Long T.M."/>
            <person name="Calvey C.H."/>
            <person name="Aerts A.L."/>
            <person name="Barry K.W."/>
            <person name="Choi C."/>
            <person name="Clum A."/>
            <person name="Coughlan A.Y."/>
            <person name="Deshpande S."/>
            <person name="Douglass A.P."/>
            <person name="Hanson S.J."/>
            <person name="Klenk H.-P."/>
            <person name="LaButti K.M."/>
            <person name="Lapidus A."/>
            <person name="Lindquist E.A."/>
            <person name="Lipzen A.M."/>
            <person name="Meier-Kolthoff J.P."/>
            <person name="Ohm R.A."/>
            <person name="Otillar R.P."/>
            <person name="Pangilinan J.L."/>
            <person name="Peng Y."/>
            <person name="Rokas A."/>
            <person name="Rosa C.A."/>
            <person name="Scheuner C."/>
            <person name="Sibirny A.A."/>
            <person name="Slot J.C."/>
            <person name="Stielow J.B."/>
            <person name="Sun H."/>
            <person name="Kurtzman C.P."/>
            <person name="Blackwell M."/>
            <person name="Grigoriev I.V."/>
            <person name="Jeffries T.W."/>
        </authorList>
    </citation>
    <scope>NUCLEOTIDE SEQUENCE [LARGE SCALE GENOMIC DNA]</scope>
    <source>
        <strain evidence="6">ATCC 18201 / CBS 1600 / BCRC 20928 / JCM 3617 / NBRC 0987 / NRRL Y-1542</strain>
    </source>
</reference>
<dbReference type="SMART" id="SM01117">
    <property type="entry name" value="Cyt-b5"/>
    <property type="match status" value="1"/>
</dbReference>
<accession>A0A1E4RWB8</accession>
<name>A0A1E4RWB8_CYBJN</name>
<dbReference type="AlphaFoldDB" id="A0A1E4RWB8"/>
<evidence type="ECO:0000256" key="3">
    <source>
        <dbReference type="SAM" id="Phobius"/>
    </source>
</evidence>
<dbReference type="GO" id="GO:0016020">
    <property type="term" value="C:membrane"/>
    <property type="evidence" value="ECO:0007669"/>
    <property type="project" value="TreeGrafter"/>
</dbReference>
<dbReference type="Gene3D" id="3.10.120.10">
    <property type="entry name" value="Cytochrome b5-like heme/steroid binding domain"/>
    <property type="match status" value="1"/>
</dbReference>
<dbReference type="SUPFAM" id="SSF55856">
    <property type="entry name" value="Cytochrome b5-like heme/steroid binding domain"/>
    <property type="match status" value="1"/>
</dbReference>
<dbReference type="Pfam" id="PF00173">
    <property type="entry name" value="Cyt-b5"/>
    <property type="match status" value="1"/>
</dbReference>
<keyword evidence="6" id="KW-1185">Reference proteome</keyword>
<dbReference type="InterPro" id="IPR050577">
    <property type="entry name" value="MAPR/NEUFC/NENF-like"/>
</dbReference>
<evidence type="ECO:0000256" key="1">
    <source>
        <dbReference type="ARBA" id="ARBA00038357"/>
    </source>
</evidence>
<gene>
    <name evidence="5" type="ORF">CYBJADRAFT_174854</name>
</gene>
<comment type="similarity">
    <text evidence="1">Belongs to the cytochrome b5 family. MAPR subfamily.</text>
</comment>
<dbReference type="EMBL" id="KV453939">
    <property type="protein sequence ID" value="ODV71564.1"/>
    <property type="molecule type" value="Genomic_DNA"/>
</dbReference>
<feature type="domain" description="Cytochrome b5 heme-binding" evidence="4">
    <location>
        <begin position="83"/>
        <end position="177"/>
    </location>
</feature>
<evidence type="ECO:0000313" key="5">
    <source>
        <dbReference type="EMBL" id="ODV71564.1"/>
    </source>
</evidence>
<dbReference type="PANTHER" id="PTHR10281:SF76">
    <property type="entry name" value="CALCUTTA CUP-RELATED"/>
    <property type="match status" value="1"/>
</dbReference>
<dbReference type="OrthoDB" id="10257697at2759"/>
<sequence length="196" mass="22178">MALKQRRGTRPDDAAVSEEQETGGCEERTSISVLDILRMVLGILLLNMMVSWWMTGSLTYGYKGKLLQRHFWYYQLFGSRVSITEDELLQFNGSDASKPLYIAINGTVWDVSSNPRSFGAGGSYGSFAGKDVARALATNCLNHLTHDIRDIKSDELRRLRGWIEWFDDKYFRVGEVIHGQLNGIPPSREHCAGRSR</sequence>
<keyword evidence="3" id="KW-0472">Membrane</keyword>
<keyword evidence="3" id="KW-1133">Transmembrane helix</keyword>
<evidence type="ECO:0000313" key="6">
    <source>
        <dbReference type="Proteomes" id="UP000094389"/>
    </source>
</evidence>
<dbReference type="Proteomes" id="UP000094389">
    <property type="component" value="Unassembled WGS sequence"/>
</dbReference>
<dbReference type="OMA" id="WTWGYRG"/>
<organism evidence="5 6">
    <name type="scientific">Cyberlindnera jadinii (strain ATCC 18201 / CBS 1600 / BCRC 20928 / JCM 3617 / NBRC 0987 / NRRL Y-1542)</name>
    <name type="common">Torula yeast</name>
    <name type="synonym">Candida utilis</name>
    <dbReference type="NCBI Taxonomy" id="983966"/>
    <lineage>
        <taxon>Eukaryota</taxon>
        <taxon>Fungi</taxon>
        <taxon>Dikarya</taxon>
        <taxon>Ascomycota</taxon>
        <taxon>Saccharomycotina</taxon>
        <taxon>Saccharomycetes</taxon>
        <taxon>Phaffomycetales</taxon>
        <taxon>Phaffomycetaceae</taxon>
        <taxon>Cyberlindnera</taxon>
    </lineage>
</organism>
<evidence type="ECO:0000259" key="4">
    <source>
        <dbReference type="SMART" id="SM01117"/>
    </source>
</evidence>